<gene>
    <name evidence="10" type="ORF">EDI28_01920</name>
</gene>
<dbReference type="PANTHER" id="PTHR30489">
    <property type="entry name" value="LIPOPROTEIN-RELEASING SYSTEM TRANSMEMBRANE PROTEIN LOLE"/>
    <property type="match status" value="1"/>
</dbReference>
<evidence type="ECO:0000256" key="5">
    <source>
        <dbReference type="ARBA" id="ARBA00022989"/>
    </source>
</evidence>
<evidence type="ECO:0000313" key="10">
    <source>
        <dbReference type="EMBL" id="RWX56825.1"/>
    </source>
</evidence>
<keyword evidence="6 7" id="KW-0472">Membrane</keyword>
<dbReference type="Pfam" id="PF12704">
    <property type="entry name" value="MacB_PCD"/>
    <property type="match status" value="1"/>
</dbReference>
<name>A0A444JUV5_9GAMM</name>
<evidence type="ECO:0000313" key="11">
    <source>
        <dbReference type="Proteomes" id="UP000287563"/>
    </source>
</evidence>
<dbReference type="EMBL" id="RJLM01000001">
    <property type="protein sequence ID" value="RWX56825.1"/>
    <property type="molecule type" value="Genomic_DNA"/>
</dbReference>
<evidence type="ECO:0000256" key="3">
    <source>
        <dbReference type="ARBA" id="ARBA00022475"/>
    </source>
</evidence>
<feature type="transmembrane region" description="Helical" evidence="7">
    <location>
        <begin position="370"/>
        <end position="387"/>
    </location>
</feature>
<dbReference type="PANTHER" id="PTHR30489:SF0">
    <property type="entry name" value="LIPOPROTEIN-RELEASING SYSTEM TRANSMEMBRANE PROTEIN LOLE"/>
    <property type="match status" value="1"/>
</dbReference>
<reference evidence="10 11" key="1">
    <citation type="submission" date="2018-11" db="EMBL/GenBank/DDBJ databases">
        <title>Photobacterium sp. BEI247 sp. nov., a marine bacterium isolated from Yongle Blue Hole in the South China Sea.</title>
        <authorList>
            <person name="Wang X."/>
        </authorList>
    </citation>
    <scope>NUCLEOTIDE SEQUENCE [LARGE SCALE GENOMIC DNA]</scope>
    <source>
        <strain evidence="11">BEI247</strain>
    </source>
</reference>
<feature type="domain" description="MacB-like periplasmic core" evidence="9">
    <location>
        <begin position="17"/>
        <end position="234"/>
    </location>
</feature>
<keyword evidence="5 7" id="KW-1133">Transmembrane helix</keyword>
<proteinExistence type="inferred from homology"/>
<keyword evidence="4 7" id="KW-0812">Transmembrane</keyword>
<dbReference type="InterPro" id="IPR025857">
    <property type="entry name" value="MacB_PCD"/>
</dbReference>
<dbReference type="GO" id="GO:0044874">
    <property type="term" value="P:lipoprotein localization to outer membrane"/>
    <property type="evidence" value="ECO:0007669"/>
    <property type="project" value="TreeGrafter"/>
</dbReference>
<comment type="caution">
    <text evidence="10">The sequence shown here is derived from an EMBL/GenBank/DDBJ whole genome shotgun (WGS) entry which is preliminary data.</text>
</comment>
<organism evidence="10 11">
    <name type="scientific">Photobacterium chitinilyticum</name>
    <dbReference type="NCBI Taxonomy" id="2485123"/>
    <lineage>
        <taxon>Bacteria</taxon>
        <taxon>Pseudomonadati</taxon>
        <taxon>Pseudomonadota</taxon>
        <taxon>Gammaproteobacteria</taxon>
        <taxon>Vibrionales</taxon>
        <taxon>Vibrionaceae</taxon>
        <taxon>Photobacterium</taxon>
    </lineage>
</organism>
<keyword evidence="3" id="KW-1003">Cell membrane</keyword>
<comment type="subcellular location">
    <subcellularLocation>
        <location evidence="1">Cell membrane</location>
        <topology evidence="1">Multi-pass membrane protein</topology>
    </subcellularLocation>
</comment>
<feature type="transmembrane region" description="Helical" evidence="7">
    <location>
        <begin position="306"/>
        <end position="329"/>
    </location>
</feature>
<feature type="domain" description="ABC3 transporter permease C-terminal" evidence="8">
    <location>
        <begin position="267"/>
        <end position="396"/>
    </location>
</feature>
<feature type="transmembrane region" description="Helical" evidence="7">
    <location>
        <begin position="21"/>
        <end position="43"/>
    </location>
</feature>
<feature type="transmembrane region" description="Helical" evidence="7">
    <location>
        <begin position="266"/>
        <end position="285"/>
    </location>
</feature>
<evidence type="ECO:0000259" key="8">
    <source>
        <dbReference type="Pfam" id="PF02687"/>
    </source>
</evidence>
<dbReference type="InterPro" id="IPR003838">
    <property type="entry name" value="ABC3_permease_C"/>
</dbReference>
<comment type="similarity">
    <text evidence="2">Belongs to the ABC-4 integral membrane protein family. LolC/E subfamily.</text>
</comment>
<sequence>MLVKLAWRNLWRNKLRTSIMLSAMVFGLMGVVSMMGFMTGMYGSMIDNAIAWQTSHIQVHNSRYLNNPDINSTIVDSHQLIASIEQLPQVRAMSARFVADGMVASARSARGVRINGIDLESEALVTPLAANIRQGEWLSLEGRNPVLVSNKTAERLRLRVGSKVVLTFTNASGDVTGAAFRVRGIFKTPTSSFDEGNVFVRRGDLMALAGIEGSHEIAILLDDEKAAFSLRDVLQAQTSNPNTVRDWQQVQPMLASIINQMGTSNAIMLGIFVLALSFGIVNIMLMSVFERTREFGVLMAVGMQKYNIFLLIMLETAWLGITGALLGIAGSVGLMRLLQHTGVPLGKLAEGLGAFGVDTTLYPQVSLTDYQMIFITVVAASILAALYPARQILKQRPVDAMAEKH</sequence>
<dbReference type="RefSeq" id="WP_128782146.1">
    <property type="nucleotide sequence ID" value="NZ_RJLM01000001.1"/>
</dbReference>
<evidence type="ECO:0000259" key="9">
    <source>
        <dbReference type="Pfam" id="PF12704"/>
    </source>
</evidence>
<accession>A0A444JUV5</accession>
<dbReference type="Proteomes" id="UP000287563">
    <property type="component" value="Unassembled WGS sequence"/>
</dbReference>
<evidence type="ECO:0000256" key="2">
    <source>
        <dbReference type="ARBA" id="ARBA00005236"/>
    </source>
</evidence>
<evidence type="ECO:0000256" key="7">
    <source>
        <dbReference type="SAM" id="Phobius"/>
    </source>
</evidence>
<evidence type="ECO:0000256" key="6">
    <source>
        <dbReference type="ARBA" id="ARBA00023136"/>
    </source>
</evidence>
<keyword evidence="11" id="KW-1185">Reference proteome</keyword>
<dbReference type="GO" id="GO:0098797">
    <property type="term" value="C:plasma membrane protein complex"/>
    <property type="evidence" value="ECO:0007669"/>
    <property type="project" value="TreeGrafter"/>
</dbReference>
<evidence type="ECO:0000256" key="4">
    <source>
        <dbReference type="ARBA" id="ARBA00022692"/>
    </source>
</evidence>
<evidence type="ECO:0000256" key="1">
    <source>
        <dbReference type="ARBA" id="ARBA00004651"/>
    </source>
</evidence>
<dbReference type="Pfam" id="PF02687">
    <property type="entry name" value="FtsX"/>
    <property type="match status" value="1"/>
</dbReference>
<dbReference type="InterPro" id="IPR051447">
    <property type="entry name" value="Lipoprotein-release_system"/>
</dbReference>
<dbReference type="OrthoDB" id="9770036at2"/>
<dbReference type="AlphaFoldDB" id="A0A444JUV5"/>
<protein>
    <submittedName>
        <fullName evidence="10">ABC transporter permease</fullName>
    </submittedName>
</protein>